<sequence>MFERLRGHVEDKTDPARHTLEEPDVRNRHRQLDVSHALTAHLGLGDFDAAAIADDPLVLHTFVFTAVALPVAGRPEDAFAEETAFFGLETPIVDGLGILDLAERPRTDHFRRRHIDRNRTE</sequence>
<evidence type="ECO:0000313" key="1">
    <source>
        <dbReference type="EMBL" id="MPN06672.1"/>
    </source>
</evidence>
<dbReference type="AlphaFoldDB" id="A0A645EZJ2"/>
<reference evidence="1" key="1">
    <citation type="submission" date="2019-08" db="EMBL/GenBank/DDBJ databases">
        <authorList>
            <person name="Kucharzyk K."/>
            <person name="Murdoch R.W."/>
            <person name="Higgins S."/>
            <person name="Loffler F."/>
        </authorList>
    </citation>
    <scope>NUCLEOTIDE SEQUENCE</scope>
</reference>
<accession>A0A645EZJ2</accession>
<name>A0A645EZJ2_9ZZZZ</name>
<gene>
    <name evidence="1" type="ORF">SDC9_153928</name>
</gene>
<proteinExistence type="predicted"/>
<comment type="caution">
    <text evidence="1">The sequence shown here is derived from an EMBL/GenBank/DDBJ whole genome shotgun (WGS) entry which is preliminary data.</text>
</comment>
<organism evidence="1">
    <name type="scientific">bioreactor metagenome</name>
    <dbReference type="NCBI Taxonomy" id="1076179"/>
    <lineage>
        <taxon>unclassified sequences</taxon>
        <taxon>metagenomes</taxon>
        <taxon>ecological metagenomes</taxon>
    </lineage>
</organism>
<protein>
    <submittedName>
        <fullName evidence="1">Uncharacterized protein</fullName>
    </submittedName>
</protein>
<dbReference type="EMBL" id="VSSQ01052599">
    <property type="protein sequence ID" value="MPN06672.1"/>
    <property type="molecule type" value="Genomic_DNA"/>
</dbReference>